<dbReference type="Proteomes" id="UP000291084">
    <property type="component" value="Chromosome 5"/>
</dbReference>
<accession>A0A0S3S7P5</accession>
<dbReference type="AlphaFoldDB" id="A0A0S3S7P5"/>
<evidence type="ECO:0000313" key="2">
    <source>
        <dbReference type="Proteomes" id="UP000291084"/>
    </source>
</evidence>
<name>A0A0S3S7P5_PHAAN</name>
<protein>
    <submittedName>
        <fullName evidence="1">Uncharacterized protein</fullName>
    </submittedName>
</protein>
<proteinExistence type="predicted"/>
<sequence length="72" mass="8354">MSTKSKRAFTPSFVFPWMFSSVPIKLSQTFFSTCMTSMQCLTSNFDQYGRSKNIDFFFQGVATEDFFDVFPN</sequence>
<dbReference type="EMBL" id="AP015038">
    <property type="protein sequence ID" value="BAT88837.1"/>
    <property type="molecule type" value="Genomic_DNA"/>
</dbReference>
<keyword evidence="2" id="KW-1185">Reference proteome</keyword>
<organism evidence="1 2">
    <name type="scientific">Vigna angularis var. angularis</name>
    <dbReference type="NCBI Taxonomy" id="157739"/>
    <lineage>
        <taxon>Eukaryota</taxon>
        <taxon>Viridiplantae</taxon>
        <taxon>Streptophyta</taxon>
        <taxon>Embryophyta</taxon>
        <taxon>Tracheophyta</taxon>
        <taxon>Spermatophyta</taxon>
        <taxon>Magnoliopsida</taxon>
        <taxon>eudicotyledons</taxon>
        <taxon>Gunneridae</taxon>
        <taxon>Pentapetalae</taxon>
        <taxon>rosids</taxon>
        <taxon>fabids</taxon>
        <taxon>Fabales</taxon>
        <taxon>Fabaceae</taxon>
        <taxon>Papilionoideae</taxon>
        <taxon>50 kb inversion clade</taxon>
        <taxon>NPAAA clade</taxon>
        <taxon>indigoferoid/millettioid clade</taxon>
        <taxon>Phaseoleae</taxon>
        <taxon>Vigna</taxon>
    </lineage>
</organism>
<gene>
    <name evidence="1" type="primary">Vigan.05G246300</name>
    <name evidence="1" type="ORF">VIGAN_05246300</name>
</gene>
<reference evidence="1 2" key="1">
    <citation type="journal article" date="2015" name="Sci. Rep.">
        <title>The power of single molecule real-time sequencing technology in the de novo assembly of a eukaryotic genome.</title>
        <authorList>
            <person name="Sakai H."/>
            <person name="Naito K."/>
            <person name="Ogiso-Tanaka E."/>
            <person name="Takahashi Y."/>
            <person name="Iseki K."/>
            <person name="Muto C."/>
            <person name="Satou K."/>
            <person name="Teruya K."/>
            <person name="Shiroma A."/>
            <person name="Shimoji M."/>
            <person name="Hirano T."/>
            <person name="Itoh T."/>
            <person name="Kaga A."/>
            <person name="Tomooka N."/>
        </authorList>
    </citation>
    <scope>NUCLEOTIDE SEQUENCE [LARGE SCALE GENOMIC DNA]</scope>
    <source>
        <strain evidence="2">cv. Shumari</strain>
    </source>
</reference>
<evidence type="ECO:0000313" key="1">
    <source>
        <dbReference type="EMBL" id="BAT88837.1"/>
    </source>
</evidence>